<dbReference type="RefSeq" id="WP_125418838.1">
    <property type="nucleotide sequence ID" value="NZ_RWIT01000002.1"/>
</dbReference>
<comment type="caution">
    <text evidence="2">The sequence shown here is derived from an EMBL/GenBank/DDBJ whole genome shotgun (WGS) entry which is preliminary data.</text>
</comment>
<evidence type="ECO:0000256" key="1">
    <source>
        <dbReference type="SAM" id="SignalP"/>
    </source>
</evidence>
<feature type="signal peptide" evidence="1">
    <location>
        <begin position="1"/>
        <end position="22"/>
    </location>
</feature>
<dbReference type="PROSITE" id="PS51257">
    <property type="entry name" value="PROKAR_LIPOPROTEIN"/>
    <property type="match status" value="1"/>
</dbReference>
<accession>A0A3R9MNU0</accession>
<keyword evidence="1" id="KW-0732">Signal</keyword>
<dbReference type="EMBL" id="RWIT01000002">
    <property type="protein sequence ID" value="RSK50140.1"/>
    <property type="molecule type" value="Genomic_DNA"/>
</dbReference>
<dbReference type="AlphaFoldDB" id="A0A3R9MNU0"/>
<name>A0A3R9MNU0_9BACT</name>
<keyword evidence="3" id="KW-1185">Reference proteome</keyword>
<organism evidence="2 3">
    <name type="scientific">Hymenobacter rigui</name>
    <dbReference type="NCBI Taxonomy" id="334424"/>
    <lineage>
        <taxon>Bacteria</taxon>
        <taxon>Pseudomonadati</taxon>
        <taxon>Bacteroidota</taxon>
        <taxon>Cytophagia</taxon>
        <taxon>Cytophagales</taxon>
        <taxon>Hymenobacteraceae</taxon>
        <taxon>Hymenobacter</taxon>
    </lineage>
</organism>
<proteinExistence type="predicted"/>
<evidence type="ECO:0000313" key="3">
    <source>
        <dbReference type="Proteomes" id="UP000273500"/>
    </source>
</evidence>
<dbReference type="Proteomes" id="UP000273500">
    <property type="component" value="Unassembled WGS sequence"/>
</dbReference>
<reference evidence="2 3" key="1">
    <citation type="submission" date="2018-12" db="EMBL/GenBank/DDBJ databases">
        <authorList>
            <person name="Feng G."/>
            <person name="Zhu H."/>
        </authorList>
    </citation>
    <scope>NUCLEOTIDE SEQUENCE [LARGE SCALE GENOMIC DNA]</scope>
    <source>
        <strain evidence="2 3">KCTC 12533</strain>
    </source>
</reference>
<evidence type="ECO:0000313" key="2">
    <source>
        <dbReference type="EMBL" id="RSK50140.1"/>
    </source>
</evidence>
<evidence type="ECO:0008006" key="4">
    <source>
        <dbReference type="Google" id="ProtNLM"/>
    </source>
</evidence>
<feature type="chain" id="PRO_5018681717" description="Lipocalin-like domain-containing protein" evidence="1">
    <location>
        <begin position="23"/>
        <end position="158"/>
    </location>
</feature>
<protein>
    <recommendedName>
        <fullName evidence="4">Lipocalin-like domain-containing protein</fullName>
    </recommendedName>
</protein>
<sequence length="158" mass="18353">MKAFFTLAAGTLLLLASCGKDAASPKSEPKPRLDGQLVGTWKMVQVSQRTFTRADELVSEWKNDVADKDTRYLTFSANPDVMHWLEVYPDSAVTGPYTYRHTPNQLSIDSVHMTMPLQNWVENYRILELSDERMILEMRQERGIPYYHLFAMYFKRQP</sequence>
<gene>
    <name evidence="2" type="ORF">EI291_05665</name>
</gene>